<dbReference type="GO" id="GO:0005737">
    <property type="term" value="C:cytoplasm"/>
    <property type="evidence" value="ECO:0007669"/>
    <property type="project" value="TreeGrafter"/>
</dbReference>
<organism evidence="5 6">
    <name type="scientific">Linum tenue</name>
    <dbReference type="NCBI Taxonomy" id="586396"/>
    <lineage>
        <taxon>Eukaryota</taxon>
        <taxon>Viridiplantae</taxon>
        <taxon>Streptophyta</taxon>
        <taxon>Embryophyta</taxon>
        <taxon>Tracheophyta</taxon>
        <taxon>Spermatophyta</taxon>
        <taxon>Magnoliopsida</taxon>
        <taxon>eudicotyledons</taxon>
        <taxon>Gunneridae</taxon>
        <taxon>Pentapetalae</taxon>
        <taxon>rosids</taxon>
        <taxon>fabids</taxon>
        <taxon>Malpighiales</taxon>
        <taxon>Linaceae</taxon>
        <taxon>Linum</taxon>
    </lineage>
</organism>
<dbReference type="PANTHER" id="PTHR11071">
    <property type="entry name" value="PEPTIDYL-PROLYL CIS-TRANS ISOMERASE"/>
    <property type="match status" value="1"/>
</dbReference>
<keyword evidence="2" id="KW-0697">Rotamase</keyword>
<evidence type="ECO:0000256" key="3">
    <source>
        <dbReference type="SAM" id="MobiDB-lite"/>
    </source>
</evidence>
<sequence>MLFPGLQKIFGRCALGGDFSKGNGTGGESIYGGKFSDENFKLRHDGPDILSMGNSGPNMNSSQFFITYKSQPHLDGYIFKSSDSGSDSEIESSRSSNSEDNQVDRVLSRQINNSTIPEKSMLNIDMLSPMQSSYGRRRSRSRSRSRSNPRNYHGRRNRARSRSQSPPIQSPSPKDKRPPVSEGLRTRLGPRIDDDNSGKKGRLRSRSRSSASLSKW</sequence>
<dbReference type="EMBL" id="CAMGYJ010000007">
    <property type="protein sequence ID" value="CAI0448777.1"/>
    <property type="molecule type" value="Genomic_DNA"/>
</dbReference>
<feature type="compositionally biased region" description="Basic residues" evidence="3">
    <location>
        <begin position="135"/>
        <end position="161"/>
    </location>
</feature>
<dbReference type="EC" id="5.2.1.8" evidence="2"/>
<feature type="region of interest" description="Disordered" evidence="3">
    <location>
        <begin position="78"/>
        <end position="216"/>
    </location>
</feature>
<dbReference type="GO" id="GO:0016018">
    <property type="term" value="F:cyclosporin A binding"/>
    <property type="evidence" value="ECO:0007669"/>
    <property type="project" value="TreeGrafter"/>
</dbReference>
<dbReference type="GO" id="GO:0006457">
    <property type="term" value="P:protein folding"/>
    <property type="evidence" value="ECO:0007669"/>
    <property type="project" value="TreeGrafter"/>
</dbReference>
<name>A0AAV0MR45_9ROSI</name>
<comment type="function">
    <text evidence="2">PPIases accelerate the folding of proteins. It catalyzes the cis-trans isomerization of proline imidic peptide bonds in oligopeptides.</text>
</comment>
<dbReference type="InterPro" id="IPR002130">
    <property type="entry name" value="Cyclophilin-type_PPIase_dom"/>
</dbReference>
<evidence type="ECO:0000256" key="2">
    <source>
        <dbReference type="RuleBase" id="RU363019"/>
    </source>
</evidence>
<dbReference type="PROSITE" id="PS50072">
    <property type="entry name" value="CSA_PPIASE_2"/>
    <property type="match status" value="1"/>
</dbReference>
<proteinExistence type="inferred from homology"/>
<evidence type="ECO:0000313" key="5">
    <source>
        <dbReference type="EMBL" id="CAI0448777.1"/>
    </source>
</evidence>
<dbReference type="PRINTS" id="PR00153">
    <property type="entry name" value="CSAPPISMRASE"/>
</dbReference>
<comment type="similarity">
    <text evidence="1 2">Belongs to the cyclophilin-type PPIase family.</text>
</comment>
<dbReference type="Proteomes" id="UP001154282">
    <property type="component" value="Unassembled WGS sequence"/>
</dbReference>
<evidence type="ECO:0000313" key="6">
    <source>
        <dbReference type="Proteomes" id="UP001154282"/>
    </source>
</evidence>
<dbReference type="PANTHER" id="PTHR11071:SF447">
    <property type="entry name" value="PEPTIDYL-PROLYL CIS-TRANS ISOMERASE CYP63"/>
    <property type="match status" value="1"/>
</dbReference>
<feature type="domain" description="PPIase cyclophilin-type" evidence="4">
    <location>
        <begin position="16"/>
        <end position="128"/>
    </location>
</feature>
<dbReference type="Gene3D" id="2.40.100.10">
    <property type="entry name" value="Cyclophilin-like"/>
    <property type="match status" value="1"/>
</dbReference>
<dbReference type="AlphaFoldDB" id="A0AAV0MR45"/>
<reference evidence="5" key="1">
    <citation type="submission" date="2022-08" db="EMBL/GenBank/DDBJ databases">
        <authorList>
            <person name="Gutierrez-Valencia J."/>
        </authorList>
    </citation>
    <scope>NUCLEOTIDE SEQUENCE</scope>
</reference>
<dbReference type="Pfam" id="PF00160">
    <property type="entry name" value="Pro_isomerase"/>
    <property type="match status" value="1"/>
</dbReference>
<accession>A0AAV0MR45</accession>
<gene>
    <name evidence="5" type="ORF">LITE_LOCUS29934</name>
</gene>
<keyword evidence="2" id="KW-0413">Isomerase</keyword>
<dbReference type="GO" id="GO:0003755">
    <property type="term" value="F:peptidyl-prolyl cis-trans isomerase activity"/>
    <property type="evidence" value="ECO:0007669"/>
    <property type="project" value="UniProtKB-UniRule"/>
</dbReference>
<comment type="caution">
    <text evidence="5">The sequence shown here is derived from an EMBL/GenBank/DDBJ whole genome shotgun (WGS) entry which is preliminary data.</text>
</comment>
<protein>
    <recommendedName>
        <fullName evidence="2">Peptidyl-prolyl cis-trans isomerase</fullName>
        <shortName evidence="2">PPIase</shortName>
        <ecNumber evidence="2">5.2.1.8</ecNumber>
    </recommendedName>
</protein>
<feature type="compositionally biased region" description="Low complexity" evidence="3">
    <location>
        <begin position="81"/>
        <end position="100"/>
    </location>
</feature>
<dbReference type="InterPro" id="IPR029000">
    <property type="entry name" value="Cyclophilin-like_dom_sf"/>
</dbReference>
<keyword evidence="6" id="KW-1185">Reference proteome</keyword>
<evidence type="ECO:0000256" key="1">
    <source>
        <dbReference type="ARBA" id="ARBA00007365"/>
    </source>
</evidence>
<comment type="catalytic activity">
    <reaction evidence="2">
        <text>[protein]-peptidylproline (omega=180) = [protein]-peptidylproline (omega=0)</text>
        <dbReference type="Rhea" id="RHEA:16237"/>
        <dbReference type="Rhea" id="RHEA-COMP:10747"/>
        <dbReference type="Rhea" id="RHEA-COMP:10748"/>
        <dbReference type="ChEBI" id="CHEBI:83833"/>
        <dbReference type="ChEBI" id="CHEBI:83834"/>
        <dbReference type="EC" id="5.2.1.8"/>
    </reaction>
</comment>
<evidence type="ECO:0000259" key="4">
    <source>
        <dbReference type="PROSITE" id="PS50072"/>
    </source>
</evidence>
<dbReference type="SUPFAM" id="SSF50891">
    <property type="entry name" value="Cyclophilin-like"/>
    <property type="match status" value="1"/>
</dbReference>